<proteinExistence type="predicted"/>
<comment type="catalytic activity">
    <reaction evidence="7">
        <text>L-threonyl-[protein] + ATP = O-phospho-L-threonyl-[protein] + ADP + H(+)</text>
        <dbReference type="Rhea" id="RHEA:46608"/>
        <dbReference type="Rhea" id="RHEA-COMP:11060"/>
        <dbReference type="Rhea" id="RHEA-COMP:11605"/>
        <dbReference type="ChEBI" id="CHEBI:15378"/>
        <dbReference type="ChEBI" id="CHEBI:30013"/>
        <dbReference type="ChEBI" id="CHEBI:30616"/>
        <dbReference type="ChEBI" id="CHEBI:61977"/>
        <dbReference type="ChEBI" id="CHEBI:456216"/>
        <dbReference type="EC" id="2.7.11.1"/>
    </reaction>
</comment>
<feature type="domain" description="Protein kinase" evidence="10">
    <location>
        <begin position="41"/>
        <end position="298"/>
    </location>
</feature>
<dbReference type="GO" id="GO:0004674">
    <property type="term" value="F:protein serine/threonine kinase activity"/>
    <property type="evidence" value="ECO:0000318"/>
    <property type="project" value="GO_Central"/>
</dbReference>
<sequence length="693" mass="77622">MRSGGGGGTLALASNNGTYSALEPPDAKGDFVETDPTSRYVRYDEVLGKGAFKTVYKGFDEVDGIEVAWNQVRIADVLRSPKDLEKLHSEVHLLRSLKHENIMELCNSWVDDKKKTINMITELFTSGNLRQYRKKHKNVDMKAIKNWARQILQGLVYLHGHNPPIIHRDLKCDNIFVNGHNGVVKIGDLGLAIIMQQPTATSVIGTPEFMATELYEEEYNELIDIYSFGMCMLEMVTFEYPYSECRNPAQIYKKVTSGIKPASLGNVSDPQVKEFILKCLVPASERLSAKELLKDPFLQPQNLVEPVRDPLLLPNQYPKSSSATKSGPLSMDIDADYKQISSSTCTGSNNEGTRFPVPEYQREHKNKVFKLKGKESDDNSVSLTLRIADSSGRVWNIHFLFYLDSDTALSVASEMVDQLELADHDVAFIAEFIDHLIMKLSPGWKLSSNYSLNELTSFYTASAALENSVACPWDSVLTTVLSQPAVEQEALSGMTTTPPEGSLQADDFNYNDNRDGAVFHINYHSSPSFGYMEDQDSQTSGVSEILVEDVSSKDDRISELPDYNTDGNCKYLNGYTSEPELRDSYSLRKLERNDSGVGECIPMNENAKVSETPFPKLSGAPNDMSMTSSSSSSLYLVGKSMDTELKLELDAIEAQYQNWFRDLSRRREEALESTKKRWTAKKKLPVHLTSTLF</sequence>
<keyword evidence="12" id="KW-1185">Reference proteome</keyword>
<dbReference type="InParanoid" id="B9SBD3"/>
<keyword evidence="3 11" id="KW-0808">Transferase</keyword>
<evidence type="ECO:0000313" key="12">
    <source>
        <dbReference type="Proteomes" id="UP000008311"/>
    </source>
</evidence>
<dbReference type="InterPro" id="IPR024678">
    <property type="entry name" value="Kinase_OSR1/WNK_CCT"/>
</dbReference>
<dbReference type="GO" id="GO:0106310">
    <property type="term" value="F:protein serine kinase activity"/>
    <property type="evidence" value="ECO:0007669"/>
    <property type="project" value="RHEA"/>
</dbReference>
<evidence type="ECO:0000256" key="4">
    <source>
        <dbReference type="ARBA" id="ARBA00022741"/>
    </source>
</evidence>
<dbReference type="FunFam" id="1.10.510.10:FF:000046">
    <property type="entry name" value="probable serine/threonine-protein kinase WNK9"/>
    <property type="match status" value="1"/>
</dbReference>
<dbReference type="InterPro" id="IPR000719">
    <property type="entry name" value="Prot_kinase_dom"/>
</dbReference>
<dbReference type="CDD" id="cd13983">
    <property type="entry name" value="STKc_WNK"/>
    <property type="match status" value="1"/>
</dbReference>
<dbReference type="KEGG" id="rcu:8263478"/>
<evidence type="ECO:0000256" key="8">
    <source>
        <dbReference type="ARBA" id="ARBA00048679"/>
    </source>
</evidence>
<evidence type="ECO:0000256" key="3">
    <source>
        <dbReference type="ARBA" id="ARBA00022679"/>
    </source>
</evidence>
<dbReference type="InterPro" id="IPR008271">
    <property type="entry name" value="Ser/Thr_kinase_AS"/>
</dbReference>
<gene>
    <name evidence="11" type="ORF">RCOM_0716010</name>
</gene>
<dbReference type="InterPro" id="IPR050588">
    <property type="entry name" value="WNK_Ser-Thr_kinase"/>
</dbReference>
<evidence type="ECO:0000256" key="5">
    <source>
        <dbReference type="ARBA" id="ARBA00022777"/>
    </source>
</evidence>
<keyword evidence="2" id="KW-0723">Serine/threonine-protein kinase</keyword>
<accession>B9SBD3</accession>
<dbReference type="EC" id="2.7.11.1" evidence="1"/>
<evidence type="ECO:0000313" key="11">
    <source>
        <dbReference type="EMBL" id="EEF39018.1"/>
    </source>
</evidence>
<dbReference type="SMART" id="SM00220">
    <property type="entry name" value="S_TKc"/>
    <property type="match status" value="1"/>
</dbReference>
<evidence type="ECO:0000256" key="7">
    <source>
        <dbReference type="ARBA" id="ARBA00047899"/>
    </source>
</evidence>
<dbReference type="PROSITE" id="PS00108">
    <property type="entry name" value="PROTEIN_KINASE_ST"/>
    <property type="match status" value="1"/>
</dbReference>
<evidence type="ECO:0000256" key="6">
    <source>
        <dbReference type="ARBA" id="ARBA00022840"/>
    </source>
</evidence>
<protein>
    <recommendedName>
        <fullName evidence="1">non-specific serine/threonine protein kinase</fullName>
        <ecNumber evidence="1">2.7.11.1</ecNumber>
    </recommendedName>
</protein>
<dbReference type="eggNOG" id="KOG0584">
    <property type="taxonomic scope" value="Eukaryota"/>
</dbReference>
<dbReference type="Gene3D" id="3.30.200.20">
    <property type="entry name" value="Phosphorylase Kinase, domain 1"/>
    <property type="match status" value="1"/>
</dbReference>
<keyword evidence="5 11" id="KW-0418">Kinase</keyword>
<evidence type="ECO:0000259" key="10">
    <source>
        <dbReference type="PROSITE" id="PS50011"/>
    </source>
</evidence>
<feature type="region of interest" description="Disordered" evidence="9">
    <location>
        <begin position="14"/>
        <end position="33"/>
    </location>
</feature>
<dbReference type="OMA" id="YEESKTC"/>
<keyword evidence="6" id="KW-0067">ATP-binding</keyword>
<dbReference type="PROSITE" id="PS50011">
    <property type="entry name" value="PROTEIN_KINASE_DOM"/>
    <property type="match status" value="1"/>
</dbReference>
<dbReference type="PANTHER" id="PTHR13902">
    <property type="entry name" value="SERINE/THREONINE-PROTEIN KINASE WNK WITH NO LYSINE -RELATED"/>
    <property type="match status" value="1"/>
</dbReference>
<dbReference type="GO" id="GO:0035556">
    <property type="term" value="P:intracellular signal transduction"/>
    <property type="evidence" value="ECO:0000318"/>
    <property type="project" value="GO_Central"/>
</dbReference>
<evidence type="ECO:0000256" key="2">
    <source>
        <dbReference type="ARBA" id="ARBA00022527"/>
    </source>
</evidence>
<name>B9SBD3_RICCO</name>
<dbReference type="InterPro" id="IPR011009">
    <property type="entry name" value="Kinase-like_dom_sf"/>
</dbReference>
<dbReference type="Gene3D" id="1.10.510.10">
    <property type="entry name" value="Transferase(Phosphotransferase) domain 1"/>
    <property type="match status" value="1"/>
</dbReference>
<dbReference type="Proteomes" id="UP000008311">
    <property type="component" value="Unassembled WGS sequence"/>
</dbReference>
<evidence type="ECO:0000256" key="9">
    <source>
        <dbReference type="SAM" id="MobiDB-lite"/>
    </source>
</evidence>
<dbReference type="STRING" id="3988.B9SBD3"/>
<dbReference type="EMBL" id="EQ973914">
    <property type="protein sequence ID" value="EEF39018.1"/>
    <property type="molecule type" value="Genomic_DNA"/>
</dbReference>
<dbReference type="OrthoDB" id="4062651at2759"/>
<dbReference type="AlphaFoldDB" id="B9SBD3"/>
<dbReference type="GO" id="GO:0005524">
    <property type="term" value="F:ATP binding"/>
    <property type="evidence" value="ECO:0007669"/>
    <property type="project" value="UniProtKB-KW"/>
</dbReference>
<dbReference type="FunFam" id="3.30.200.20:FF:000075">
    <property type="entry name" value="Probable serine/threonine-protein kinase WNK1"/>
    <property type="match status" value="1"/>
</dbReference>
<dbReference type="SUPFAM" id="SSF56112">
    <property type="entry name" value="Protein kinase-like (PK-like)"/>
    <property type="match status" value="1"/>
</dbReference>
<dbReference type="GO" id="GO:0005737">
    <property type="term" value="C:cytoplasm"/>
    <property type="evidence" value="ECO:0000318"/>
    <property type="project" value="GO_Central"/>
</dbReference>
<organism evidence="11 12">
    <name type="scientific">Ricinus communis</name>
    <name type="common">Castor bean</name>
    <dbReference type="NCBI Taxonomy" id="3988"/>
    <lineage>
        <taxon>Eukaryota</taxon>
        <taxon>Viridiplantae</taxon>
        <taxon>Streptophyta</taxon>
        <taxon>Embryophyta</taxon>
        <taxon>Tracheophyta</taxon>
        <taxon>Spermatophyta</taxon>
        <taxon>Magnoliopsida</taxon>
        <taxon>eudicotyledons</taxon>
        <taxon>Gunneridae</taxon>
        <taxon>Pentapetalae</taxon>
        <taxon>rosids</taxon>
        <taxon>fabids</taxon>
        <taxon>Malpighiales</taxon>
        <taxon>Euphorbiaceae</taxon>
        <taxon>Acalyphoideae</taxon>
        <taxon>Acalypheae</taxon>
        <taxon>Ricinus</taxon>
    </lineage>
</organism>
<dbReference type="Pfam" id="PF00069">
    <property type="entry name" value="Pkinase"/>
    <property type="match status" value="1"/>
</dbReference>
<dbReference type="Pfam" id="PF12202">
    <property type="entry name" value="OSR1_C"/>
    <property type="match status" value="1"/>
</dbReference>
<dbReference type="Gene3D" id="3.10.20.90">
    <property type="entry name" value="Phosphatidylinositol 3-kinase Catalytic Subunit, Chain A, domain 1"/>
    <property type="match status" value="1"/>
</dbReference>
<evidence type="ECO:0000256" key="1">
    <source>
        <dbReference type="ARBA" id="ARBA00012513"/>
    </source>
</evidence>
<reference evidence="12" key="1">
    <citation type="journal article" date="2010" name="Nat. Biotechnol.">
        <title>Draft genome sequence of the oilseed species Ricinus communis.</title>
        <authorList>
            <person name="Chan A.P."/>
            <person name="Crabtree J."/>
            <person name="Zhao Q."/>
            <person name="Lorenzi H."/>
            <person name="Orvis J."/>
            <person name="Puiu D."/>
            <person name="Melake-Berhan A."/>
            <person name="Jones K.M."/>
            <person name="Redman J."/>
            <person name="Chen G."/>
            <person name="Cahoon E.B."/>
            <person name="Gedil M."/>
            <person name="Stanke M."/>
            <person name="Haas B.J."/>
            <person name="Wortman J.R."/>
            <person name="Fraser-Liggett C.M."/>
            <person name="Ravel J."/>
            <person name="Rabinowicz P.D."/>
        </authorList>
    </citation>
    <scope>NUCLEOTIDE SEQUENCE [LARGE SCALE GENOMIC DNA]</scope>
    <source>
        <strain evidence="12">cv. Hale</strain>
    </source>
</reference>
<comment type="catalytic activity">
    <reaction evidence="8">
        <text>L-seryl-[protein] + ATP = O-phospho-L-seryl-[protein] + ADP + H(+)</text>
        <dbReference type="Rhea" id="RHEA:17989"/>
        <dbReference type="Rhea" id="RHEA-COMP:9863"/>
        <dbReference type="Rhea" id="RHEA-COMP:11604"/>
        <dbReference type="ChEBI" id="CHEBI:15378"/>
        <dbReference type="ChEBI" id="CHEBI:29999"/>
        <dbReference type="ChEBI" id="CHEBI:30616"/>
        <dbReference type="ChEBI" id="CHEBI:83421"/>
        <dbReference type="ChEBI" id="CHEBI:456216"/>
        <dbReference type="EC" id="2.7.11.1"/>
    </reaction>
</comment>
<keyword evidence="4" id="KW-0547">Nucleotide-binding</keyword>